<evidence type="ECO:0000256" key="4">
    <source>
        <dbReference type="ARBA" id="ARBA00023163"/>
    </source>
</evidence>
<dbReference type="SUPFAM" id="SSF53850">
    <property type="entry name" value="Periplasmic binding protein-like II"/>
    <property type="match status" value="1"/>
</dbReference>
<dbReference type="STRING" id="29341.RSJ17_17490"/>
<name>A0A0C1RBX8_9CLOT</name>
<dbReference type="CDD" id="cd05466">
    <property type="entry name" value="PBP2_LTTR_substrate"/>
    <property type="match status" value="1"/>
</dbReference>
<dbReference type="GO" id="GO:0003700">
    <property type="term" value="F:DNA-binding transcription factor activity"/>
    <property type="evidence" value="ECO:0007669"/>
    <property type="project" value="InterPro"/>
</dbReference>
<evidence type="ECO:0000259" key="5">
    <source>
        <dbReference type="PROSITE" id="PS50931"/>
    </source>
</evidence>
<accession>A0A0C1RBX8</accession>
<keyword evidence="3" id="KW-0238">DNA-binding</keyword>
<dbReference type="InterPro" id="IPR000847">
    <property type="entry name" value="LysR_HTH_N"/>
</dbReference>
<protein>
    <submittedName>
        <fullName evidence="6">Bacterial regulatory helix-turn-helix, lysR family protein</fullName>
    </submittedName>
</protein>
<evidence type="ECO:0000256" key="1">
    <source>
        <dbReference type="ARBA" id="ARBA00009437"/>
    </source>
</evidence>
<organism evidence="6 7">
    <name type="scientific">Clostridium argentinense CDC 2741</name>
    <dbReference type="NCBI Taxonomy" id="1418104"/>
    <lineage>
        <taxon>Bacteria</taxon>
        <taxon>Bacillati</taxon>
        <taxon>Bacillota</taxon>
        <taxon>Clostridia</taxon>
        <taxon>Eubacteriales</taxon>
        <taxon>Clostridiaceae</taxon>
        <taxon>Clostridium</taxon>
    </lineage>
</organism>
<comment type="similarity">
    <text evidence="1">Belongs to the LysR transcriptional regulatory family.</text>
</comment>
<dbReference type="Pfam" id="PF03466">
    <property type="entry name" value="LysR_substrate"/>
    <property type="match status" value="1"/>
</dbReference>
<evidence type="ECO:0000256" key="2">
    <source>
        <dbReference type="ARBA" id="ARBA00023015"/>
    </source>
</evidence>
<dbReference type="AlphaFoldDB" id="A0A0C1RBX8"/>
<comment type="caution">
    <text evidence="6">The sequence shown here is derived from an EMBL/GenBank/DDBJ whole genome shotgun (WGS) entry which is preliminary data.</text>
</comment>
<reference evidence="6 7" key="1">
    <citation type="journal article" date="2015" name="Infect. Genet. Evol.">
        <title>Genomic sequences of six botulinum neurotoxin-producing strains representing three clostridial species illustrate the mobility and diversity of botulinum neurotoxin genes.</title>
        <authorList>
            <person name="Smith T.J."/>
            <person name="Hill K.K."/>
            <person name="Xie G."/>
            <person name="Foley B.T."/>
            <person name="Williamson C.H."/>
            <person name="Foster J.T."/>
            <person name="Johnson S.L."/>
            <person name="Chertkov O."/>
            <person name="Teshima H."/>
            <person name="Gibbons H.S."/>
            <person name="Johnsky L.A."/>
            <person name="Karavis M.A."/>
            <person name="Smith L.A."/>
        </authorList>
    </citation>
    <scope>NUCLEOTIDE SEQUENCE [LARGE SCALE GENOMIC DNA]</scope>
    <source>
        <strain evidence="6 7">CDC 2741</strain>
    </source>
</reference>
<dbReference type="PROSITE" id="PS50931">
    <property type="entry name" value="HTH_LYSR"/>
    <property type="match status" value="1"/>
</dbReference>
<sequence length="298" mass="34368">MRYSDIEAFLAVVKYKTLTKAAESIHISQPALSKRILQLETELGEQLISRRKGQRSIDLTEKGIAFVPLANRFMAVWNDIKNLDSQDSYPSFRIASSDGPHLYILQKVYNSLMSIYPNLTLKLRTFSYKECYQRIANGTLDLALVGANFYFDKITSVPVYSEKMHFICRKDSGYPSFVEPGMLDASNAIYSSYSTEYNMWFSHWFCGKCDPYIESDLILQVKEFLLNSKKNMWTFVPTSALDVFLKEPNLSMKEFSHEPPERIIYLINKIEEPSEYISAFKSILKTVIQDIEGIKLLL</sequence>
<dbReference type="Proteomes" id="UP000031366">
    <property type="component" value="Unassembled WGS sequence"/>
</dbReference>
<evidence type="ECO:0000313" key="7">
    <source>
        <dbReference type="Proteomes" id="UP000031366"/>
    </source>
</evidence>
<keyword evidence="2" id="KW-0805">Transcription regulation</keyword>
<dbReference type="InterPro" id="IPR036388">
    <property type="entry name" value="WH-like_DNA-bd_sf"/>
</dbReference>
<feature type="domain" description="HTH lysR-type" evidence="5">
    <location>
        <begin position="1"/>
        <end position="60"/>
    </location>
</feature>
<gene>
    <name evidence="6" type="ORF">U732_3695</name>
</gene>
<dbReference type="InterPro" id="IPR036390">
    <property type="entry name" value="WH_DNA-bd_sf"/>
</dbReference>
<dbReference type="InterPro" id="IPR005119">
    <property type="entry name" value="LysR_subst-bd"/>
</dbReference>
<dbReference type="SUPFAM" id="SSF46785">
    <property type="entry name" value="Winged helix' DNA-binding domain"/>
    <property type="match status" value="1"/>
</dbReference>
<evidence type="ECO:0000256" key="3">
    <source>
        <dbReference type="ARBA" id="ARBA00023125"/>
    </source>
</evidence>
<dbReference type="Gene3D" id="3.40.190.290">
    <property type="match status" value="1"/>
</dbReference>
<dbReference type="Gene3D" id="1.10.10.10">
    <property type="entry name" value="Winged helix-like DNA-binding domain superfamily/Winged helix DNA-binding domain"/>
    <property type="match status" value="1"/>
</dbReference>
<proteinExistence type="inferred from homology"/>
<dbReference type="GO" id="GO:0003677">
    <property type="term" value="F:DNA binding"/>
    <property type="evidence" value="ECO:0007669"/>
    <property type="project" value="UniProtKB-KW"/>
</dbReference>
<dbReference type="EMBL" id="AYSO01000013">
    <property type="protein sequence ID" value="KIE47891.1"/>
    <property type="molecule type" value="Genomic_DNA"/>
</dbReference>
<keyword evidence="4" id="KW-0804">Transcription</keyword>
<keyword evidence="7" id="KW-1185">Reference proteome</keyword>
<evidence type="ECO:0000313" key="6">
    <source>
        <dbReference type="EMBL" id="KIE47891.1"/>
    </source>
</evidence>
<dbReference type="PANTHER" id="PTHR30126">
    <property type="entry name" value="HTH-TYPE TRANSCRIPTIONAL REGULATOR"/>
    <property type="match status" value="1"/>
</dbReference>
<dbReference type="OrthoDB" id="9803735at2"/>
<dbReference type="RefSeq" id="WP_039630950.1">
    <property type="nucleotide sequence ID" value="NZ_AYSO01000013.1"/>
</dbReference>
<dbReference type="Pfam" id="PF00126">
    <property type="entry name" value="HTH_1"/>
    <property type="match status" value="1"/>
</dbReference>
<dbReference type="PRINTS" id="PR00039">
    <property type="entry name" value="HTHLYSR"/>
</dbReference>